<dbReference type="EMBL" id="JADNYJ010000068">
    <property type="protein sequence ID" value="KAF8892809.1"/>
    <property type="molecule type" value="Genomic_DNA"/>
</dbReference>
<dbReference type="Gene3D" id="1.20.1280.50">
    <property type="match status" value="1"/>
</dbReference>
<reference evidence="1" key="1">
    <citation type="submission" date="2020-11" db="EMBL/GenBank/DDBJ databases">
        <authorList>
            <consortium name="DOE Joint Genome Institute"/>
            <person name="Ahrendt S."/>
            <person name="Riley R."/>
            <person name="Andreopoulos W."/>
            <person name="LaButti K."/>
            <person name="Pangilinan J."/>
            <person name="Ruiz-duenas F.J."/>
            <person name="Barrasa J.M."/>
            <person name="Sanchez-Garcia M."/>
            <person name="Camarero S."/>
            <person name="Miyauchi S."/>
            <person name="Serrano A."/>
            <person name="Linde D."/>
            <person name="Babiker R."/>
            <person name="Drula E."/>
            <person name="Ayuso-Fernandez I."/>
            <person name="Pacheco R."/>
            <person name="Padilla G."/>
            <person name="Ferreira P."/>
            <person name="Barriuso J."/>
            <person name="Kellner H."/>
            <person name="Castanera R."/>
            <person name="Alfaro M."/>
            <person name="Ramirez L."/>
            <person name="Pisabarro A.G."/>
            <person name="Kuo A."/>
            <person name="Tritt A."/>
            <person name="Lipzen A."/>
            <person name="He G."/>
            <person name="Yan M."/>
            <person name="Ng V."/>
            <person name="Cullen D."/>
            <person name="Martin F."/>
            <person name="Rosso M.-N."/>
            <person name="Henrissat B."/>
            <person name="Hibbett D."/>
            <person name="Martinez A.T."/>
            <person name="Grigoriev I.V."/>
        </authorList>
    </citation>
    <scope>NUCLEOTIDE SEQUENCE</scope>
    <source>
        <strain evidence="1">AH 44721</strain>
    </source>
</reference>
<dbReference type="InterPro" id="IPR036047">
    <property type="entry name" value="F-box-like_dom_sf"/>
</dbReference>
<feature type="non-terminal residue" evidence="1">
    <location>
        <position position="105"/>
    </location>
</feature>
<proteinExistence type="predicted"/>
<feature type="non-terminal residue" evidence="1">
    <location>
        <position position="1"/>
    </location>
</feature>
<evidence type="ECO:0000313" key="2">
    <source>
        <dbReference type="Proteomes" id="UP000724874"/>
    </source>
</evidence>
<dbReference type="SUPFAM" id="SSF81383">
    <property type="entry name" value="F-box domain"/>
    <property type="match status" value="1"/>
</dbReference>
<organism evidence="1 2">
    <name type="scientific">Gymnopilus junonius</name>
    <name type="common">Spectacular rustgill mushroom</name>
    <name type="synonym">Gymnopilus spectabilis subsp. junonius</name>
    <dbReference type="NCBI Taxonomy" id="109634"/>
    <lineage>
        <taxon>Eukaryota</taxon>
        <taxon>Fungi</taxon>
        <taxon>Dikarya</taxon>
        <taxon>Basidiomycota</taxon>
        <taxon>Agaricomycotina</taxon>
        <taxon>Agaricomycetes</taxon>
        <taxon>Agaricomycetidae</taxon>
        <taxon>Agaricales</taxon>
        <taxon>Agaricineae</taxon>
        <taxon>Hymenogastraceae</taxon>
        <taxon>Gymnopilus</taxon>
    </lineage>
</organism>
<dbReference type="OrthoDB" id="3365698at2759"/>
<evidence type="ECO:0000313" key="1">
    <source>
        <dbReference type="EMBL" id="KAF8892809.1"/>
    </source>
</evidence>
<sequence length="105" mass="11933">HLIVISPVRGLPDDVLSDIFHHCLPSHRNPIIRTSEAPLLLTQICSEWRSLALSSPSLWARLHISFSHDNRGLFRTRAMRILSGRVEIIKDWLARSGTYPLSISL</sequence>
<comment type="caution">
    <text evidence="1">The sequence shown here is derived from an EMBL/GenBank/DDBJ whole genome shotgun (WGS) entry which is preliminary data.</text>
</comment>
<protein>
    <recommendedName>
        <fullName evidence="3">F-box domain-containing protein</fullName>
    </recommendedName>
</protein>
<gene>
    <name evidence="1" type="ORF">CPB84DRAFT_1630628</name>
</gene>
<name>A0A9P5NJH9_GYMJU</name>
<dbReference type="AlphaFoldDB" id="A0A9P5NJH9"/>
<dbReference type="Proteomes" id="UP000724874">
    <property type="component" value="Unassembled WGS sequence"/>
</dbReference>
<evidence type="ECO:0008006" key="3">
    <source>
        <dbReference type="Google" id="ProtNLM"/>
    </source>
</evidence>
<accession>A0A9P5NJH9</accession>
<keyword evidence="2" id="KW-1185">Reference proteome</keyword>